<feature type="active site" description="Proton donor" evidence="2">
    <location>
        <position position="550"/>
    </location>
</feature>
<dbReference type="SUPFAM" id="SSF51905">
    <property type="entry name" value="FAD/NAD(P)-binding domain"/>
    <property type="match status" value="1"/>
</dbReference>
<sequence length="617" mass="67065">MASTFGALCALTALFPAIVTSIPFVPRFVSENQILAAYDYVVIGGGTSGLAVANRLSEDSSKTVLVIESGPMDDGSEDFKIPYLGRGYKNFGTKYDWNVTSVPTASLGNRTIIMPQARVLGGTSSINGMQFAKGAPSDYDAWEELGNEGWNFKSLTKYFEKSENFTAPSKKLVEEFGITYDESAHGSTGFIHSSFPNFLWPQLKNWIGAMKSLGHSVSQDPANGGALQLFWSPSSSNPDTQTRSFSREYYDGARDRPNLHVLLETTVTKLLTSGDERIRVDAVEFSSSVGAPKKHVKVKREAVLAAGSIFSPQILQVSGIGPTSLLKSLGIEVVVDLPGVGANLQGHVYIATFYQMTNVSLSAANLTTNTTFYNEMYELYKAKRDGPFTNGGASNMIAMLPLSDITSDNLHSLLETPSETSYRDTSISKGYQAQLKILLRHLTTPKMAATEMLWFSEGGAILSVMHPLSRGTVTTTSSSLLAGIPAINTGHLSHPLDTKIFIETLRYTRKIIATHEMRELGLVEVLPGAEVNTDEQLEKAIRDGSGYMYHMTGTCSMMKRELGGVVDKDLRVYGVKNLRVVDASVQPLIPAAHVQSTIYAVAEKAADLIKAGSLWRD</sequence>
<dbReference type="AlphaFoldDB" id="D5GEB7"/>
<name>D5GEB7_TUBMM</name>
<evidence type="ECO:0000259" key="6">
    <source>
        <dbReference type="PROSITE" id="PS00623"/>
    </source>
</evidence>
<keyword evidence="4" id="KW-0285">Flavoprotein</keyword>
<keyword evidence="3 4" id="KW-0274">FAD</keyword>
<dbReference type="InterPro" id="IPR012132">
    <property type="entry name" value="GMC_OxRdtase"/>
</dbReference>
<evidence type="ECO:0000313" key="9">
    <source>
        <dbReference type="Proteomes" id="UP000006911"/>
    </source>
</evidence>
<dbReference type="EMBL" id="FN430173">
    <property type="protein sequence ID" value="CAZ82860.1"/>
    <property type="molecule type" value="Genomic_DNA"/>
</dbReference>
<dbReference type="GO" id="GO:0016614">
    <property type="term" value="F:oxidoreductase activity, acting on CH-OH group of donors"/>
    <property type="evidence" value="ECO:0007669"/>
    <property type="project" value="InterPro"/>
</dbReference>
<keyword evidence="5" id="KW-0732">Signal</keyword>
<gene>
    <name evidence="8" type="ORF">GSTUM_00001256001</name>
</gene>
<dbReference type="Gene3D" id="3.50.50.60">
    <property type="entry name" value="FAD/NAD(P)-binding domain"/>
    <property type="match status" value="1"/>
</dbReference>
<dbReference type="InterPro" id="IPR036188">
    <property type="entry name" value="FAD/NAD-bd_sf"/>
</dbReference>
<dbReference type="InterPro" id="IPR007867">
    <property type="entry name" value="GMC_OxRtase_C"/>
</dbReference>
<dbReference type="InterPro" id="IPR000172">
    <property type="entry name" value="GMC_OxRdtase_N"/>
</dbReference>
<evidence type="ECO:0000256" key="3">
    <source>
        <dbReference type="PIRSR" id="PIRSR000137-2"/>
    </source>
</evidence>
<dbReference type="PROSITE" id="PS00623">
    <property type="entry name" value="GMC_OXRED_1"/>
    <property type="match status" value="1"/>
</dbReference>
<dbReference type="Pfam" id="PF00732">
    <property type="entry name" value="GMC_oxred_N"/>
    <property type="match status" value="1"/>
</dbReference>
<dbReference type="HOGENOM" id="CLU_002865_6_1_1"/>
<dbReference type="Gene3D" id="3.30.560.10">
    <property type="entry name" value="Glucose Oxidase, domain 3"/>
    <property type="match status" value="1"/>
</dbReference>
<protein>
    <submittedName>
        <fullName evidence="8">(Perigord truffle) hypothetical protein</fullName>
    </submittedName>
</protein>
<organism evidence="8 9">
    <name type="scientific">Tuber melanosporum (strain Mel28)</name>
    <name type="common">Perigord black truffle</name>
    <dbReference type="NCBI Taxonomy" id="656061"/>
    <lineage>
        <taxon>Eukaryota</taxon>
        <taxon>Fungi</taxon>
        <taxon>Dikarya</taxon>
        <taxon>Ascomycota</taxon>
        <taxon>Pezizomycotina</taxon>
        <taxon>Pezizomycetes</taxon>
        <taxon>Pezizales</taxon>
        <taxon>Tuberaceae</taxon>
        <taxon>Tuber</taxon>
    </lineage>
</organism>
<feature type="active site" description="Proton acceptor" evidence="2">
    <location>
        <position position="593"/>
    </location>
</feature>
<proteinExistence type="inferred from homology"/>
<feature type="domain" description="Glucose-methanol-choline oxidoreductase N-terminal" evidence="6">
    <location>
        <begin position="117"/>
        <end position="140"/>
    </location>
</feature>
<feature type="binding site" evidence="3">
    <location>
        <position position="267"/>
    </location>
    <ligand>
        <name>FAD</name>
        <dbReference type="ChEBI" id="CHEBI:57692"/>
    </ligand>
</feature>
<dbReference type="PANTHER" id="PTHR11552:SF115">
    <property type="entry name" value="DEHYDROGENASE XPTC-RELATED"/>
    <property type="match status" value="1"/>
</dbReference>
<evidence type="ECO:0000256" key="4">
    <source>
        <dbReference type="RuleBase" id="RU003968"/>
    </source>
</evidence>
<dbReference type="PROSITE" id="PS00624">
    <property type="entry name" value="GMC_OXRED_2"/>
    <property type="match status" value="1"/>
</dbReference>
<dbReference type="Proteomes" id="UP000006911">
    <property type="component" value="Unassembled WGS sequence"/>
</dbReference>
<evidence type="ECO:0000313" key="8">
    <source>
        <dbReference type="EMBL" id="CAZ82860.1"/>
    </source>
</evidence>
<dbReference type="GO" id="GO:0044550">
    <property type="term" value="P:secondary metabolite biosynthetic process"/>
    <property type="evidence" value="ECO:0007669"/>
    <property type="project" value="TreeGrafter"/>
</dbReference>
<evidence type="ECO:0000259" key="7">
    <source>
        <dbReference type="PROSITE" id="PS00624"/>
    </source>
</evidence>
<dbReference type="SUPFAM" id="SSF54373">
    <property type="entry name" value="FAD-linked reductases, C-terminal domain"/>
    <property type="match status" value="1"/>
</dbReference>
<dbReference type="PIRSF" id="PIRSF000137">
    <property type="entry name" value="Alcohol_oxidase"/>
    <property type="match status" value="1"/>
</dbReference>
<comment type="cofactor">
    <cofactor evidence="3">
        <name>FAD</name>
        <dbReference type="ChEBI" id="CHEBI:57692"/>
    </cofactor>
</comment>
<evidence type="ECO:0000256" key="2">
    <source>
        <dbReference type="PIRSR" id="PIRSR000137-1"/>
    </source>
</evidence>
<evidence type="ECO:0000256" key="1">
    <source>
        <dbReference type="ARBA" id="ARBA00010790"/>
    </source>
</evidence>
<dbReference type="PANTHER" id="PTHR11552">
    <property type="entry name" value="GLUCOSE-METHANOL-CHOLINE GMC OXIDOREDUCTASE"/>
    <property type="match status" value="1"/>
</dbReference>
<dbReference type="GO" id="GO:0050660">
    <property type="term" value="F:flavin adenine dinucleotide binding"/>
    <property type="evidence" value="ECO:0007669"/>
    <property type="project" value="InterPro"/>
</dbReference>
<accession>D5GEB7</accession>
<feature type="binding site" evidence="3">
    <location>
        <position position="123"/>
    </location>
    <ligand>
        <name>FAD</name>
        <dbReference type="ChEBI" id="CHEBI:57692"/>
    </ligand>
</feature>
<feature type="binding site" evidence="3">
    <location>
        <begin position="47"/>
        <end position="48"/>
    </location>
    <ligand>
        <name>FAD</name>
        <dbReference type="ChEBI" id="CHEBI:57692"/>
    </ligand>
</feature>
<dbReference type="OMA" id="DNWARIA"/>
<evidence type="ECO:0000256" key="5">
    <source>
        <dbReference type="SAM" id="SignalP"/>
    </source>
</evidence>
<dbReference type="RefSeq" id="XP_002838669.1">
    <property type="nucleotide sequence ID" value="XM_002838623.1"/>
</dbReference>
<keyword evidence="9" id="KW-1185">Reference proteome</keyword>
<feature type="signal peptide" evidence="5">
    <location>
        <begin position="1"/>
        <end position="21"/>
    </location>
</feature>
<dbReference type="KEGG" id="tml:GSTUM_00001256001"/>
<dbReference type="GeneID" id="9185515"/>
<comment type="similarity">
    <text evidence="1 4">Belongs to the GMC oxidoreductase family.</text>
</comment>
<dbReference type="InParanoid" id="D5GEB7"/>
<feature type="chain" id="PRO_5003072056" evidence="5">
    <location>
        <begin position="22"/>
        <end position="617"/>
    </location>
</feature>
<feature type="binding site" evidence="3">
    <location>
        <position position="119"/>
    </location>
    <ligand>
        <name>FAD</name>
        <dbReference type="ChEBI" id="CHEBI:57692"/>
    </ligand>
</feature>
<dbReference type="eggNOG" id="KOG1238">
    <property type="taxonomic scope" value="Eukaryota"/>
</dbReference>
<dbReference type="Pfam" id="PF05199">
    <property type="entry name" value="GMC_oxred_C"/>
    <property type="match status" value="1"/>
</dbReference>
<reference evidence="8 9" key="1">
    <citation type="journal article" date="2010" name="Nature">
        <title>Perigord black truffle genome uncovers evolutionary origins and mechanisms of symbiosis.</title>
        <authorList>
            <person name="Martin F."/>
            <person name="Kohler A."/>
            <person name="Murat C."/>
            <person name="Balestrini R."/>
            <person name="Coutinho P.M."/>
            <person name="Jaillon O."/>
            <person name="Montanini B."/>
            <person name="Morin E."/>
            <person name="Noel B."/>
            <person name="Percudani R."/>
            <person name="Porcel B."/>
            <person name="Rubini A."/>
            <person name="Amicucci A."/>
            <person name="Amselem J."/>
            <person name="Anthouard V."/>
            <person name="Arcioni S."/>
            <person name="Artiguenave F."/>
            <person name="Aury J.M."/>
            <person name="Ballario P."/>
            <person name="Bolchi A."/>
            <person name="Brenna A."/>
            <person name="Brun A."/>
            <person name="Buee M."/>
            <person name="Cantarel B."/>
            <person name="Chevalier G."/>
            <person name="Couloux A."/>
            <person name="Da Silva C."/>
            <person name="Denoeud F."/>
            <person name="Duplessis S."/>
            <person name="Ghignone S."/>
            <person name="Hilselberger B."/>
            <person name="Iotti M."/>
            <person name="Marcais B."/>
            <person name="Mello A."/>
            <person name="Miranda M."/>
            <person name="Pacioni G."/>
            <person name="Quesneville H."/>
            <person name="Riccioni C."/>
            <person name="Ruotolo R."/>
            <person name="Splivallo R."/>
            <person name="Stocchi V."/>
            <person name="Tisserant E."/>
            <person name="Viscomi A.R."/>
            <person name="Zambonelli A."/>
            <person name="Zampieri E."/>
            <person name="Henrissat B."/>
            <person name="Lebrun M.H."/>
            <person name="Paolocci F."/>
            <person name="Bonfante P."/>
            <person name="Ottonello S."/>
            <person name="Wincker P."/>
        </authorList>
    </citation>
    <scope>NUCLEOTIDE SEQUENCE [LARGE SCALE GENOMIC DNA]</scope>
    <source>
        <strain evidence="8 9">Mel28</strain>
    </source>
</reference>
<feature type="domain" description="Glucose-methanol-choline oxidoreductase N-terminal" evidence="7">
    <location>
        <begin position="307"/>
        <end position="321"/>
    </location>
</feature>